<dbReference type="InterPro" id="IPR017208">
    <property type="entry name" value="UCP037442_abhydr"/>
</dbReference>
<dbReference type="SUPFAM" id="SSF53474">
    <property type="entry name" value="alpha/beta-Hydrolases"/>
    <property type="match status" value="1"/>
</dbReference>
<dbReference type="InterPro" id="IPR029058">
    <property type="entry name" value="AB_hydrolase_fold"/>
</dbReference>
<sequence>MTKIGVALEAQKISIVCRDDVTLHGHLWETSQEQLAGTVIVNPATGVAARYYHRYATFLAEHGFDVITYDYRGIGLSRPKHLRGCGYRWRDWGELDFDAVLRFAKARTPSLPLLVVGHSIGGFLLGFAENAPAIDRILTVGAQYAYWWDYAPAYRARLFLKWHVAMPAITALIGYFPGKRLGWLEDLPAGVANEWSFRPARMELSYPRRERKAILERFASVSAPTLAVTMSDDELATVTGIRRALSYYPNARRSQVLLSPQDVGFETIGHFDLFHDRHASGFWRDTLNWLRQGTNPWPHNHLAQHCEG</sequence>
<gene>
    <name evidence="2" type="ORF">YBN1229_v1_3724</name>
</gene>
<dbReference type="Proteomes" id="UP000033187">
    <property type="component" value="Chromosome 1"/>
</dbReference>
<keyword evidence="3" id="KW-1185">Reference proteome</keyword>
<keyword evidence="2" id="KW-0378">Hydrolase</keyword>
<dbReference type="Gene3D" id="3.40.50.1820">
    <property type="entry name" value="alpha/beta hydrolase"/>
    <property type="match status" value="1"/>
</dbReference>
<dbReference type="AlphaFoldDB" id="A0A0D6JK15"/>
<dbReference type="OrthoDB" id="9785076at2"/>
<proteinExistence type="predicted"/>
<organism evidence="2 3">
    <name type="scientific">Candidatus Filomicrobium marinum</name>
    <dbReference type="NCBI Taxonomy" id="1608628"/>
    <lineage>
        <taxon>Bacteria</taxon>
        <taxon>Pseudomonadati</taxon>
        <taxon>Pseudomonadota</taxon>
        <taxon>Alphaproteobacteria</taxon>
        <taxon>Hyphomicrobiales</taxon>
        <taxon>Hyphomicrobiaceae</taxon>
        <taxon>Filomicrobium</taxon>
    </lineage>
</organism>
<accession>A0A0D6JK15</accession>
<dbReference type="PIRSF" id="PIRSF037442">
    <property type="entry name" value="UCP037442_abhydr"/>
    <property type="match status" value="1"/>
</dbReference>
<dbReference type="InterPro" id="IPR022742">
    <property type="entry name" value="Hydrolase_4"/>
</dbReference>
<protein>
    <submittedName>
        <fullName evidence="2">Alpha/beta hydrolase</fullName>
    </submittedName>
</protein>
<reference evidence="3" key="1">
    <citation type="submission" date="2015-02" db="EMBL/GenBank/DDBJ databases">
        <authorList>
            <person name="Chooi Y.-H."/>
        </authorList>
    </citation>
    <scope>NUCLEOTIDE SEQUENCE [LARGE SCALE GENOMIC DNA]</scope>
    <source>
        <strain evidence="3">strain Y</strain>
    </source>
</reference>
<dbReference type="RefSeq" id="WP_046479388.1">
    <property type="nucleotide sequence ID" value="NZ_LN829118.1"/>
</dbReference>
<dbReference type="KEGG" id="fil:BN1229_v1_3732"/>
<dbReference type="EMBL" id="LN829119">
    <property type="protein sequence ID" value="CPR22291.1"/>
    <property type="molecule type" value="Genomic_DNA"/>
</dbReference>
<feature type="domain" description="Serine aminopeptidase S33" evidence="1">
    <location>
        <begin position="37"/>
        <end position="156"/>
    </location>
</feature>
<dbReference type="GO" id="GO:0016787">
    <property type="term" value="F:hydrolase activity"/>
    <property type="evidence" value="ECO:0007669"/>
    <property type="project" value="UniProtKB-KW"/>
</dbReference>
<evidence type="ECO:0000259" key="1">
    <source>
        <dbReference type="Pfam" id="PF12146"/>
    </source>
</evidence>
<dbReference type="Pfam" id="PF12146">
    <property type="entry name" value="Hydrolase_4"/>
    <property type="match status" value="1"/>
</dbReference>
<dbReference type="KEGG" id="fiy:BN1229_v1_3724"/>
<name>A0A0D6JK15_9HYPH</name>
<evidence type="ECO:0000313" key="3">
    <source>
        <dbReference type="Proteomes" id="UP000033187"/>
    </source>
</evidence>
<evidence type="ECO:0000313" key="2">
    <source>
        <dbReference type="EMBL" id="CPR22291.1"/>
    </source>
</evidence>